<protein>
    <submittedName>
        <fullName evidence="2">Uncharacterized protein</fullName>
    </submittedName>
</protein>
<sequence length="190" mass="22445">MNDNFKVITQDYSSYLSTIKEAIKKFKTVDKVLFVWIGTVVSSVLFWILFFVGLFKGWGNVNYALIIIALILDIFAFIVYIRVKINQERIKKFLNSLHYMHEEKTSELVETLNLINTSIGINDLAMFQTIRQETTVLNNLKEDFWCFLKGVPLFFRKKHKEVVINFVESVESTLSNINQLNYRQWERNKQ</sequence>
<evidence type="ECO:0000313" key="3">
    <source>
        <dbReference type="Proteomes" id="UP000009399"/>
    </source>
</evidence>
<dbReference type="EMBL" id="CP003914">
    <property type="protein sequence ID" value="AFX73942.1"/>
    <property type="molecule type" value="Genomic_DNA"/>
</dbReference>
<dbReference type="RefSeq" id="WP_015083970.1">
    <property type="nucleotide sequence ID" value="NC_019552.1"/>
</dbReference>
<dbReference type="AlphaFoldDB" id="A0AAI8FCP1"/>
<feature type="transmembrane region" description="Helical" evidence="1">
    <location>
        <begin position="33"/>
        <end position="55"/>
    </location>
</feature>
<evidence type="ECO:0000256" key="1">
    <source>
        <dbReference type="SAM" id="Phobius"/>
    </source>
</evidence>
<name>A0AAI8FCP1_MESHY</name>
<proteinExistence type="predicted"/>
<keyword evidence="1" id="KW-1133">Transmembrane helix</keyword>
<organism evidence="2 3">
    <name type="scientific">Mesomycoplasma hyorhinis SK76</name>
    <dbReference type="NCBI Taxonomy" id="1118964"/>
    <lineage>
        <taxon>Bacteria</taxon>
        <taxon>Bacillati</taxon>
        <taxon>Mycoplasmatota</taxon>
        <taxon>Mycoplasmoidales</taxon>
        <taxon>Metamycoplasmataceae</taxon>
        <taxon>Mesomycoplasma</taxon>
    </lineage>
</organism>
<dbReference type="Proteomes" id="UP000009399">
    <property type="component" value="Chromosome"/>
</dbReference>
<dbReference type="GeneID" id="93248153"/>
<reference evidence="2 3" key="1">
    <citation type="journal article" date="2013" name="Genome Announc.">
        <title>Complete Genome Sequence of Mycoplasma hyorhinis Strain SK76.</title>
        <authorList>
            <person name="Goodison S."/>
            <person name="Urquidi V."/>
            <person name="Kumar D."/>
            <person name="Reyes L."/>
            <person name="Rosser C.J."/>
        </authorList>
    </citation>
    <scope>NUCLEOTIDE SEQUENCE [LARGE SCALE GENOMIC DNA]</scope>
    <source>
        <strain evidence="2 3">SK76</strain>
    </source>
</reference>
<gene>
    <name evidence="2" type="ORF">MOS_008</name>
</gene>
<feature type="transmembrane region" description="Helical" evidence="1">
    <location>
        <begin position="61"/>
        <end position="83"/>
    </location>
</feature>
<evidence type="ECO:0000313" key="2">
    <source>
        <dbReference type="EMBL" id="AFX73942.1"/>
    </source>
</evidence>
<keyword evidence="1" id="KW-0472">Membrane</keyword>
<keyword evidence="1" id="KW-0812">Transmembrane</keyword>
<dbReference type="KEGG" id="mhs:MOS_008"/>
<accession>A0AAI8FCP1</accession>